<dbReference type="STRING" id="3641.A0A061DL27"/>
<dbReference type="InParanoid" id="A0A061DL27"/>
<dbReference type="EMBL" id="CM001879">
    <property type="protein sequence ID" value="EOX92766.1"/>
    <property type="molecule type" value="Genomic_DNA"/>
</dbReference>
<feature type="domain" description="Alpha/beta hydrolase fold-3" evidence="2">
    <location>
        <begin position="96"/>
        <end position="314"/>
    </location>
</feature>
<dbReference type="AlphaFoldDB" id="A0A061DL27"/>
<dbReference type="GO" id="GO:0052689">
    <property type="term" value="F:carboxylic ester hydrolase activity"/>
    <property type="evidence" value="ECO:0000318"/>
    <property type="project" value="GO_Central"/>
</dbReference>
<gene>
    <name evidence="3" type="ORF">TCM_001648</name>
</gene>
<dbReference type="OrthoDB" id="408631at2759"/>
<accession>A0A061DL27</accession>
<dbReference type="Gene3D" id="3.40.50.1820">
    <property type="entry name" value="alpha/beta hydrolase"/>
    <property type="match status" value="1"/>
</dbReference>
<evidence type="ECO:0000256" key="1">
    <source>
        <dbReference type="ARBA" id="ARBA00010515"/>
    </source>
</evidence>
<proteinExistence type="inferred from homology"/>
<dbReference type="InterPro" id="IPR050466">
    <property type="entry name" value="Carboxylest/Gibb_receptor"/>
</dbReference>
<evidence type="ECO:0000313" key="4">
    <source>
        <dbReference type="Proteomes" id="UP000026915"/>
    </source>
</evidence>
<evidence type="ECO:0000313" key="3">
    <source>
        <dbReference type="EMBL" id="EOX92766.1"/>
    </source>
</evidence>
<dbReference type="InterPro" id="IPR013094">
    <property type="entry name" value="AB_hydrolase_3"/>
</dbReference>
<dbReference type="Pfam" id="PF07859">
    <property type="entry name" value="Abhydrolase_3"/>
    <property type="match status" value="1"/>
</dbReference>
<organism evidence="3 4">
    <name type="scientific">Theobroma cacao</name>
    <name type="common">Cacao</name>
    <name type="synonym">Cocoa</name>
    <dbReference type="NCBI Taxonomy" id="3641"/>
    <lineage>
        <taxon>Eukaryota</taxon>
        <taxon>Viridiplantae</taxon>
        <taxon>Streptophyta</taxon>
        <taxon>Embryophyta</taxon>
        <taxon>Tracheophyta</taxon>
        <taxon>Spermatophyta</taxon>
        <taxon>Magnoliopsida</taxon>
        <taxon>eudicotyledons</taxon>
        <taxon>Gunneridae</taxon>
        <taxon>Pentapetalae</taxon>
        <taxon>rosids</taxon>
        <taxon>malvids</taxon>
        <taxon>Malvales</taxon>
        <taxon>Malvaceae</taxon>
        <taxon>Byttnerioideae</taxon>
        <taxon>Theobroma</taxon>
    </lineage>
</organism>
<dbReference type="HOGENOM" id="CLU_012494_22_1_1"/>
<reference evidence="3 4" key="1">
    <citation type="journal article" date="2013" name="Genome Biol.">
        <title>The genome sequence of the most widely cultivated cacao type and its use to identify candidate genes regulating pod color.</title>
        <authorList>
            <person name="Motamayor J.C."/>
            <person name="Mockaitis K."/>
            <person name="Schmutz J."/>
            <person name="Haiminen N."/>
            <person name="Iii D.L."/>
            <person name="Cornejo O."/>
            <person name="Findley S.D."/>
            <person name="Zheng P."/>
            <person name="Utro F."/>
            <person name="Royaert S."/>
            <person name="Saski C."/>
            <person name="Jenkins J."/>
            <person name="Podicheti R."/>
            <person name="Zhao M."/>
            <person name="Scheffler B.E."/>
            <person name="Stack J.C."/>
            <person name="Feltus F.A."/>
            <person name="Mustiga G.M."/>
            <person name="Amores F."/>
            <person name="Phillips W."/>
            <person name="Marelli J.P."/>
            <person name="May G.D."/>
            <person name="Shapiro H."/>
            <person name="Ma J."/>
            <person name="Bustamante C.D."/>
            <person name="Schnell R.J."/>
            <person name="Main D."/>
            <person name="Gilbert D."/>
            <person name="Parida L."/>
            <person name="Kuhn D.N."/>
        </authorList>
    </citation>
    <scope>NUCLEOTIDE SEQUENCE [LARGE SCALE GENOMIC DNA]</scope>
    <source>
        <strain evidence="4">cv. Matina 1-6</strain>
    </source>
</reference>
<name>A0A061DL27_THECC</name>
<sequence>MKESISLSQSDSQQHKIARPSLPWTVRLPVSIVSTLIDNVCRPNGTSNRRLINFLDYQTPPKPANSVSSTDISLDATRDLWFRLYSPSINQLLPVLIFFHGGGFSFLSPASLPYAMLCRKFAFNLPAIVISVNYRLAPEHRYPSQYQDGFDVLKFLDENSATVLPKNADLSRCFFAGDSAGANLAHHVAVGACRTELRTMKVIGLISIQPFFGGEERTEAEFQLGGPSLLVSVPRTDWCWKAFLPEGSNRDHGAANVSGPNAEDISGLDFPKTMVVVGGFDPLKDWQRRYYTWLRKSGIEASLVEHPNMIHGFYVFPHLAEASLLVLQIKDFIAKCTSKVPNSKPGTFAAPIQVSP</sequence>
<dbReference type="FunCoup" id="A0A061DL27">
    <property type="interactions" value="327"/>
</dbReference>
<dbReference type="eggNOG" id="KOG1515">
    <property type="taxonomic scope" value="Eukaryota"/>
</dbReference>
<dbReference type="GO" id="GO:0009860">
    <property type="term" value="P:pollen tube growth"/>
    <property type="evidence" value="ECO:0000318"/>
    <property type="project" value="GO_Central"/>
</dbReference>
<protein>
    <submittedName>
        <fullName evidence="3">Carboxyesterase 18, putative</fullName>
    </submittedName>
</protein>
<comment type="similarity">
    <text evidence="1">Belongs to the 'GDXG' lipolytic enzyme family.</text>
</comment>
<dbReference type="Gramene" id="Tc01v2_t012380.1">
    <property type="protein sequence ID" value="Tc01v2_p012380.1"/>
    <property type="gene ID" value="Tc01v2_g012380"/>
</dbReference>
<dbReference type="SUPFAM" id="SSF53474">
    <property type="entry name" value="alpha/beta-Hydrolases"/>
    <property type="match status" value="1"/>
</dbReference>
<dbReference type="PANTHER" id="PTHR23024:SF609">
    <property type="entry name" value="CARBOXYLESTERASE 18-RELATED"/>
    <property type="match status" value="1"/>
</dbReference>
<keyword evidence="4" id="KW-1185">Reference proteome</keyword>
<dbReference type="PANTHER" id="PTHR23024">
    <property type="entry name" value="ARYLACETAMIDE DEACETYLASE"/>
    <property type="match status" value="1"/>
</dbReference>
<dbReference type="InterPro" id="IPR029058">
    <property type="entry name" value="AB_hydrolase_fold"/>
</dbReference>
<dbReference type="Gramene" id="EOX92766">
    <property type="protein sequence ID" value="EOX92766"/>
    <property type="gene ID" value="TCM_001648"/>
</dbReference>
<evidence type="ECO:0000259" key="2">
    <source>
        <dbReference type="Pfam" id="PF07859"/>
    </source>
</evidence>
<dbReference type="SMR" id="A0A061DL27"/>
<dbReference type="KEGG" id="tcc:18611998"/>
<dbReference type="OMA" id="DHQEVKP"/>
<dbReference type="Proteomes" id="UP000026915">
    <property type="component" value="Chromosome 1"/>
</dbReference>